<dbReference type="AlphaFoldDB" id="A0AA95NE22"/>
<dbReference type="EMBL" id="CP116346">
    <property type="protein sequence ID" value="WIT10428.1"/>
    <property type="molecule type" value="Genomic_DNA"/>
</dbReference>
<name>A0AA95NE22_9BURK</name>
<keyword evidence="2" id="KW-1185">Reference proteome</keyword>
<gene>
    <name evidence="1" type="ORF">PFX98_16100</name>
</gene>
<dbReference type="KEGG" id="pais:PFX98_16100"/>
<sequence length="225" mass="25397">MTLGLPLGPAWGQVLMQVSTLLDPDPATTVAERILREAYRRIGRELEVKAMPGERSLLSANSGDTDGELYRRAGIDKAYPNLLMVPVALQQYEIVVFSKARQFNVRGWESLRPYKLGFVKGIKVIEENTVGMQIETVATLQQAFTKLELGRTELVLANRISGLASLRQHQFNGVRVLQPALAAFPVFHYLNRKHEHLLPRLTAAMRELEQERFIQKVQDDVLSGY</sequence>
<evidence type="ECO:0000313" key="2">
    <source>
        <dbReference type="Proteomes" id="UP001177769"/>
    </source>
</evidence>
<dbReference type="Gene3D" id="3.40.190.10">
    <property type="entry name" value="Periplasmic binding protein-like II"/>
    <property type="match status" value="2"/>
</dbReference>
<protein>
    <submittedName>
        <fullName evidence="1">Transporter substrate-binding domain-containing protein</fullName>
    </submittedName>
</protein>
<organism evidence="1 2">
    <name type="scientific">Paucibacter sediminis</name>
    <dbReference type="NCBI Taxonomy" id="3019553"/>
    <lineage>
        <taxon>Bacteria</taxon>
        <taxon>Pseudomonadati</taxon>
        <taxon>Pseudomonadota</taxon>
        <taxon>Betaproteobacteria</taxon>
        <taxon>Burkholderiales</taxon>
        <taxon>Sphaerotilaceae</taxon>
        <taxon>Roseateles</taxon>
    </lineage>
</organism>
<dbReference type="SUPFAM" id="SSF53850">
    <property type="entry name" value="Periplasmic binding protein-like II"/>
    <property type="match status" value="1"/>
</dbReference>
<evidence type="ECO:0000313" key="1">
    <source>
        <dbReference type="EMBL" id="WIT10428.1"/>
    </source>
</evidence>
<proteinExistence type="predicted"/>
<reference evidence="1" key="1">
    <citation type="submission" date="2023-01" db="EMBL/GenBank/DDBJ databases">
        <title>Whole genome sequence of Paucibacter sp. S2-9 isolated from pond sediment.</title>
        <authorList>
            <person name="Jung J.Y."/>
        </authorList>
    </citation>
    <scope>NUCLEOTIDE SEQUENCE</scope>
    <source>
        <strain evidence="1">S2-9</strain>
    </source>
</reference>
<dbReference type="RefSeq" id="WP_285231496.1">
    <property type="nucleotide sequence ID" value="NZ_CP116346.1"/>
</dbReference>
<dbReference type="Proteomes" id="UP001177769">
    <property type="component" value="Chromosome"/>
</dbReference>
<accession>A0AA95NE22</accession>